<evidence type="ECO:0000256" key="4">
    <source>
        <dbReference type="ARBA" id="ARBA00022679"/>
    </source>
</evidence>
<evidence type="ECO:0000256" key="2">
    <source>
        <dbReference type="ARBA" id="ARBA00011738"/>
    </source>
</evidence>
<evidence type="ECO:0000256" key="6">
    <source>
        <dbReference type="HAMAP-Rule" id="MF_01513"/>
    </source>
</evidence>
<accession>A0A1I0SZ72</accession>
<keyword evidence="3 6" id="KW-0032">Aminotransferase</keyword>
<dbReference type="InterPro" id="IPR005861">
    <property type="entry name" value="HisP_aminotrans"/>
</dbReference>
<dbReference type="PROSITE" id="PS00599">
    <property type="entry name" value="AA_TRANSFER_CLASS_2"/>
    <property type="match status" value="1"/>
</dbReference>
<dbReference type="RefSeq" id="WP_068361977.1">
    <property type="nucleotide sequence ID" value="NZ_FOJN01000003.1"/>
</dbReference>
<feature type="domain" description="Aminotransferase class I/classII large" evidence="7">
    <location>
        <begin position="25"/>
        <end position="340"/>
    </location>
</feature>
<comment type="catalytic activity">
    <reaction evidence="6">
        <text>an aromatic L-alpha-amino acid + 2-oxoglutarate = an aromatic oxo-acid + L-glutamate</text>
        <dbReference type="Rhea" id="RHEA:17533"/>
        <dbReference type="ChEBI" id="CHEBI:16810"/>
        <dbReference type="ChEBI" id="CHEBI:29985"/>
        <dbReference type="ChEBI" id="CHEBI:73309"/>
        <dbReference type="ChEBI" id="CHEBI:84824"/>
        <dbReference type="EC" id="2.6.1.57"/>
    </reaction>
</comment>
<sequence length="354" mass="37310">MTARTRPDLDAIPGYIPGRTVAGAIKLASNETTAGPLPSVRDAIAEAAAGVNRYPDNAATALTDALADFLDVPSPNVVVGCGSVSLCQELVQATCSPGDEVVFGWRSFEAYPIVTLVAGATAVRVPLTDDDVHDLDAMAAAVTDRTRLMFVCNPNNPTGTVVDPADLDRFLDTVPEHVLVVLDEAYFEYTDRRIDGVEVGRTRPNVMVLRTFSKAYGLAGLRVGYGVGAPSVVTAMKKVHTAFSVSSVAQSAAIASLAASDELLSRTEIVVAERARLRDGLREAGYQVADSFANFVWLPLGAASGRFSADATDARILVRAYGDDGVRVTVGDPHENDAFLDFAAAAATRYVATA</sequence>
<proteinExistence type="inferred from homology"/>
<dbReference type="PANTHER" id="PTHR43643:SF3">
    <property type="entry name" value="HISTIDINOL-PHOSPHATE AMINOTRANSFERASE"/>
    <property type="match status" value="1"/>
</dbReference>
<dbReference type="HAMAP" id="MF_01023">
    <property type="entry name" value="HisC_aminotrans_2"/>
    <property type="match status" value="1"/>
</dbReference>
<evidence type="ECO:0000313" key="9">
    <source>
        <dbReference type="Proteomes" id="UP000182054"/>
    </source>
</evidence>
<dbReference type="NCBIfam" id="TIGR01141">
    <property type="entry name" value="hisC"/>
    <property type="match status" value="1"/>
</dbReference>
<dbReference type="GO" id="GO:0000105">
    <property type="term" value="P:L-histidine biosynthetic process"/>
    <property type="evidence" value="ECO:0007669"/>
    <property type="project" value="InterPro"/>
</dbReference>
<comment type="subunit">
    <text evidence="2 6">Homodimer.</text>
</comment>
<dbReference type="InterPro" id="IPR015424">
    <property type="entry name" value="PyrdxlP-dep_Trfase"/>
</dbReference>
<name>A0A1I0SZ72_9NOCA</name>
<evidence type="ECO:0000256" key="3">
    <source>
        <dbReference type="ARBA" id="ARBA00022576"/>
    </source>
</evidence>
<dbReference type="EC" id="2.6.1.57" evidence="6"/>
<dbReference type="Proteomes" id="UP000182054">
    <property type="component" value="Unassembled WGS sequence"/>
</dbReference>
<dbReference type="SUPFAM" id="SSF53383">
    <property type="entry name" value="PLP-dependent transferases"/>
    <property type="match status" value="1"/>
</dbReference>
<dbReference type="Gene3D" id="3.40.640.10">
    <property type="entry name" value="Type I PLP-dependent aspartate aminotransferase-like (Major domain)"/>
    <property type="match status" value="1"/>
</dbReference>
<dbReference type="CDD" id="cd00609">
    <property type="entry name" value="AAT_like"/>
    <property type="match status" value="1"/>
</dbReference>
<keyword evidence="5 6" id="KW-0663">Pyridoxal phosphate</keyword>
<comment type="function">
    <text evidence="6">Aminotransferase that catalyzes the conversion of aromatic amino acids and 2-oxoglutarate into corresponding aromatic oxo acids and L-glutamate.</text>
</comment>
<evidence type="ECO:0000256" key="5">
    <source>
        <dbReference type="ARBA" id="ARBA00022898"/>
    </source>
</evidence>
<dbReference type="InterPro" id="IPR001917">
    <property type="entry name" value="Aminotrans_II_pyridoxalP_BS"/>
</dbReference>
<dbReference type="Gene3D" id="3.90.1150.10">
    <property type="entry name" value="Aspartate Aminotransferase, domain 1"/>
    <property type="match status" value="1"/>
</dbReference>
<feature type="modified residue" description="N6-(pyridoxal phosphate)lysine" evidence="6">
    <location>
        <position position="214"/>
    </location>
</feature>
<dbReference type="InterPro" id="IPR015422">
    <property type="entry name" value="PyrdxlP-dep_Trfase_small"/>
</dbReference>
<dbReference type="InterPro" id="IPR004839">
    <property type="entry name" value="Aminotransferase_I/II_large"/>
</dbReference>
<dbReference type="GO" id="GO:0030170">
    <property type="term" value="F:pyridoxal phosphate binding"/>
    <property type="evidence" value="ECO:0007669"/>
    <property type="project" value="UniProtKB-UniRule"/>
</dbReference>
<gene>
    <name evidence="6" type="primary">pat</name>
    <name evidence="8" type="ORF">SAMN05444374_103149</name>
</gene>
<evidence type="ECO:0000313" key="8">
    <source>
        <dbReference type="EMBL" id="SFA44802.1"/>
    </source>
</evidence>
<comment type="cofactor">
    <cofactor evidence="1 6">
        <name>pyridoxal 5'-phosphate</name>
        <dbReference type="ChEBI" id="CHEBI:597326"/>
    </cofactor>
</comment>
<protein>
    <recommendedName>
        <fullName evidence="6">Aromatic amino acid aminotransferase</fullName>
        <shortName evidence="6">ArAT</shortName>
        <ecNumber evidence="6">2.6.1.57</ecNumber>
    </recommendedName>
</protein>
<dbReference type="AlphaFoldDB" id="A0A1I0SZ72"/>
<dbReference type="InterPro" id="IPR024892">
    <property type="entry name" value="ArAT"/>
</dbReference>
<dbReference type="InterPro" id="IPR015421">
    <property type="entry name" value="PyrdxlP-dep_Trfase_major"/>
</dbReference>
<dbReference type="GeneID" id="85485004"/>
<dbReference type="InterPro" id="IPR050106">
    <property type="entry name" value="HistidinolP_aminotransfase"/>
</dbReference>
<dbReference type="EMBL" id="FOJN01000003">
    <property type="protein sequence ID" value="SFA44802.1"/>
    <property type="molecule type" value="Genomic_DNA"/>
</dbReference>
<dbReference type="NCBIfam" id="NF002878">
    <property type="entry name" value="PRK03321.1"/>
    <property type="match status" value="1"/>
</dbReference>
<organism evidence="8 9">
    <name type="scientific">Rhodococcoides kroppenstedtii</name>
    <dbReference type="NCBI Taxonomy" id="293050"/>
    <lineage>
        <taxon>Bacteria</taxon>
        <taxon>Bacillati</taxon>
        <taxon>Actinomycetota</taxon>
        <taxon>Actinomycetes</taxon>
        <taxon>Mycobacteriales</taxon>
        <taxon>Nocardiaceae</taxon>
        <taxon>Rhodococcoides</taxon>
    </lineage>
</organism>
<evidence type="ECO:0000256" key="1">
    <source>
        <dbReference type="ARBA" id="ARBA00001933"/>
    </source>
</evidence>
<dbReference type="OrthoDB" id="9809616at2"/>
<dbReference type="HAMAP" id="MF_01513">
    <property type="entry name" value="Phe_aminotrans_2"/>
    <property type="match status" value="1"/>
</dbReference>
<comment type="similarity">
    <text evidence="6">Belongs to the class-II pyridoxal-phosphate-dependent aminotransferase family.</text>
</comment>
<evidence type="ECO:0000259" key="7">
    <source>
        <dbReference type="Pfam" id="PF00155"/>
    </source>
</evidence>
<dbReference type="GO" id="GO:0008793">
    <property type="term" value="F:aromatic-amino-acid transaminase activity"/>
    <property type="evidence" value="ECO:0007669"/>
    <property type="project" value="UniProtKB-UniRule"/>
</dbReference>
<keyword evidence="4 6" id="KW-0808">Transferase</keyword>
<dbReference type="Pfam" id="PF00155">
    <property type="entry name" value="Aminotran_1_2"/>
    <property type="match status" value="1"/>
</dbReference>
<reference evidence="8 9" key="1">
    <citation type="submission" date="2016-10" db="EMBL/GenBank/DDBJ databases">
        <authorList>
            <person name="de Groot N.N."/>
        </authorList>
    </citation>
    <scope>NUCLEOTIDE SEQUENCE [LARGE SCALE GENOMIC DNA]</scope>
    <source>
        <strain evidence="8 9">DSM 44908</strain>
    </source>
</reference>
<dbReference type="PANTHER" id="PTHR43643">
    <property type="entry name" value="HISTIDINOL-PHOSPHATE AMINOTRANSFERASE 2"/>
    <property type="match status" value="1"/>
</dbReference>
<dbReference type="GO" id="GO:0004400">
    <property type="term" value="F:histidinol-phosphate transaminase activity"/>
    <property type="evidence" value="ECO:0007669"/>
    <property type="project" value="InterPro"/>
</dbReference>